<dbReference type="PANTHER" id="PTHR20961">
    <property type="entry name" value="GLYCOSYLTRANSFERASE"/>
    <property type="match status" value="1"/>
</dbReference>
<evidence type="ECO:0000313" key="7">
    <source>
        <dbReference type="Proteomes" id="UP000030680"/>
    </source>
</evidence>
<evidence type="ECO:0000256" key="2">
    <source>
        <dbReference type="ARBA" id="ARBA00022679"/>
    </source>
</evidence>
<reference evidence="7" key="1">
    <citation type="journal article" date="2013" name="Science">
        <title>Gene transfer from bacteria and archaea facilitated evolution of an extremophilic eukaryote.</title>
        <authorList>
            <person name="Schonknecht G."/>
            <person name="Chen W.H."/>
            <person name="Ternes C.M."/>
            <person name="Barbier G.G."/>
            <person name="Shrestha R.P."/>
            <person name="Stanke M."/>
            <person name="Brautigam A."/>
            <person name="Baker B.J."/>
            <person name="Banfield J.F."/>
            <person name="Garavito R.M."/>
            <person name="Carr K."/>
            <person name="Wilkerson C."/>
            <person name="Rensing S.A."/>
            <person name="Gagneul D."/>
            <person name="Dickenson N.E."/>
            <person name="Oesterhelt C."/>
            <person name="Lercher M.J."/>
            <person name="Weber A.P."/>
        </authorList>
    </citation>
    <scope>NUCLEOTIDE SEQUENCE [LARGE SCALE GENOMIC DNA]</scope>
    <source>
        <strain evidence="7">074W</strain>
    </source>
</reference>
<dbReference type="AlphaFoldDB" id="M2Y7W4"/>
<sequence>MTFEFGAFGIFYIFVHFKKDSVKLSEVLQRNALFMGNGKSFILFCKRPKLRLLIYWNKEKVVKGILAVVFLNFLSIYLYSHIINQEQSFLSTENNSIIKKCDGYSSLQIPGTVMASQIHLNSAQAQQLFGKIQKNWTEKLIRFNSVCAVVNTRRWALLLAKHVGAFEVVDASEEYGISILSEQMRKLFRPSLASFSDVLISTQPANITGGNDYLYCFNKSNNAAKRISNISNEYLTHLSGLTFIGRFWCHIPHFIEDLLALLSVAYQSKIAKSHNDLEFHFILPEISMRNCIMGKNPYFRNTLAISKILLEQWTHGRMQFLFKEDILDVFLLSPINSSMNTKNRLVCFDQIVYNVRHVPRLGHDVLWVYNIKVISMLRKTVHSHIPFVWRLRFQQRFPVTLLQRKQTRRIINIESLATAIRDFFGVNTRMVSFEDTSFWYQVMIMKTTRVFIAAHGAGLTNVIYMRQGSAVIEISNFGCCGEPYFGTLAELSGLLYWNWRPLVASKIITKLDRNYMSYSYISPDNCTRWRRNADIVISEHDILELVKKALLKTEHLE</sequence>
<evidence type="ECO:0000259" key="5">
    <source>
        <dbReference type="Pfam" id="PF04577"/>
    </source>
</evidence>
<organism evidence="6 7">
    <name type="scientific">Galdieria sulphuraria</name>
    <name type="common">Red alga</name>
    <dbReference type="NCBI Taxonomy" id="130081"/>
    <lineage>
        <taxon>Eukaryota</taxon>
        <taxon>Rhodophyta</taxon>
        <taxon>Bangiophyceae</taxon>
        <taxon>Galdieriales</taxon>
        <taxon>Galdieriaceae</taxon>
        <taxon>Galdieria</taxon>
    </lineage>
</organism>
<dbReference type="GeneID" id="17090524"/>
<dbReference type="RefSeq" id="XP_005708434.1">
    <property type="nucleotide sequence ID" value="XM_005708377.1"/>
</dbReference>
<dbReference type="Gramene" id="EME31914">
    <property type="protein sequence ID" value="EME31914"/>
    <property type="gene ID" value="Gasu_09800"/>
</dbReference>
<feature type="domain" description="Glycosyltransferase 61 catalytic" evidence="5">
    <location>
        <begin position="253"/>
        <end position="472"/>
    </location>
</feature>
<dbReference type="InterPro" id="IPR007657">
    <property type="entry name" value="Glycosyltransferase_61"/>
</dbReference>
<dbReference type="Proteomes" id="UP000030680">
    <property type="component" value="Unassembled WGS sequence"/>
</dbReference>
<dbReference type="OrthoDB" id="529273at2759"/>
<keyword evidence="1" id="KW-0328">Glycosyltransferase</keyword>
<dbReference type="STRING" id="130081.M2Y7W4"/>
<dbReference type="KEGG" id="gsl:Gasu_09800"/>
<dbReference type="EMBL" id="KB454489">
    <property type="protein sequence ID" value="EME31914.1"/>
    <property type="molecule type" value="Genomic_DNA"/>
</dbReference>
<keyword evidence="4" id="KW-0472">Membrane</keyword>
<evidence type="ECO:0000256" key="3">
    <source>
        <dbReference type="ARBA" id="ARBA00023180"/>
    </source>
</evidence>
<feature type="transmembrane region" description="Helical" evidence="4">
    <location>
        <begin position="61"/>
        <end position="79"/>
    </location>
</feature>
<evidence type="ECO:0000313" key="6">
    <source>
        <dbReference type="EMBL" id="EME31914.1"/>
    </source>
</evidence>
<keyword evidence="4" id="KW-0812">Transmembrane</keyword>
<name>M2Y7W4_GALSU</name>
<proteinExistence type="predicted"/>
<evidence type="ECO:0000256" key="1">
    <source>
        <dbReference type="ARBA" id="ARBA00022676"/>
    </source>
</evidence>
<dbReference type="PANTHER" id="PTHR20961:SF124">
    <property type="entry name" value="GLYCOSYLTRANSFERASE"/>
    <property type="match status" value="1"/>
</dbReference>
<accession>M2Y7W4</accession>
<dbReference type="InterPro" id="IPR049625">
    <property type="entry name" value="Glyco_transf_61_cat"/>
</dbReference>
<keyword evidence="3" id="KW-0325">Glycoprotein</keyword>
<keyword evidence="2" id="KW-0808">Transferase</keyword>
<evidence type="ECO:0000256" key="4">
    <source>
        <dbReference type="SAM" id="Phobius"/>
    </source>
</evidence>
<protein>
    <recommendedName>
        <fullName evidence="5">Glycosyltransferase 61 catalytic domain-containing protein</fullName>
    </recommendedName>
</protein>
<gene>
    <name evidence="6" type="ORF">Gasu_09800</name>
</gene>
<keyword evidence="4" id="KW-1133">Transmembrane helix</keyword>
<dbReference type="Pfam" id="PF04577">
    <property type="entry name" value="Glyco_transf_61"/>
    <property type="match status" value="1"/>
</dbReference>
<keyword evidence="7" id="KW-1185">Reference proteome</keyword>
<dbReference type="GO" id="GO:0016757">
    <property type="term" value="F:glycosyltransferase activity"/>
    <property type="evidence" value="ECO:0007669"/>
    <property type="project" value="UniProtKB-KW"/>
</dbReference>